<reference evidence="1 2" key="1">
    <citation type="journal article" date="2020" name="Phytopathology">
        <title>Genome Sequence Resources of Colletotrichum truncatum, C. plurivorum, C. musicola, and C. sojae: Four Species Pathogenic to Soybean (Glycine max).</title>
        <authorList>
            <person name="Rogerio F."/>
            <person name="Boufleur T.R."/>
            <person name="Ciampi-Guillardi M."/>
            <person name="Sukno S.A."/>
            <person name="Thon M.R."/>
            <person name="Massola Junior N.S."/>
            <person name="Baroncelli R."/>
        </authorList>
    </citation>
    <scope>NUCLEOTIDE SEQUENCE [LARGE SCALE GENOMIC DNA]</scope>
    <source>
        <strain evidence="1 2">CMES1059</strain>
    </source>
</reference>
<keyword evidence="2" id="KW-1185">Reference proteome</keyword>
<accession>A0ACC3ZC40</accession>
<comment type="caution">
    <text evidence="1">The sequence shown here is derived from an EMBL/GenBank/DDBJ whole genome shotgun (WGS) entry which is preliminary data.</text>
</comment>
<proteinExistence type="predicted"/>
<protein>
    <submittedName>
        <fullName evidence="1">Uncharacterized protein</fullName>
    </submittedName>
</protein>
<sequence length="492" mass="55693">MPKTHIRKDIEELSPEERDLVVRAFHHIKNLEPEDPNSFFTIAGYHGLPEPIFCRHASVLFPTWHRAYLLRLENALRTAPGCANLALPYWNETSQRTLEQGLPKIFTDESYDFVDGTSIPNPLFSYKMQQAVDGGSKGKDNAKPVGYNTVRYPYSGLVSADFAEKTKIHNETVDSLGPGKPTALLNENVTRWLTFQRFENHKGEIIYAGEADNFKQCLDAPNYTVFSNVKSAEIYNNLNKGSPHTPTVVSLEHPHNSMHLAIGGFEVPSKEDTKNVFPFANGDMGENDTAAFDPVFYFHHCFIDYMFWKWQDIHNKTTELDIIPKYISFEKFNLDTALEPFKITDPTNGKERFITSKDVVDTTKLGYEYPRPRGHGLVRTPAPVDAPKVAVTGINRSKIRGSFIVSTWAKGQNGEPDRLIDTKAVLSRWAVGDCDNCQNYLNIQSHTQLNDYTHEDAQDAEFYALIHTREKPEGFDTVAGMPVEVELNAVRN</sequence>
<name>A0ACC3ZC40_COLTU</name>
<evidence type="ECO:0000313" key="2">
    <source>
        <dbReference type="Proteomes" id="UP000805649"/>
    </source>
</evidence>
<dbReference type="Proteomes" id="UP000805649">
    <property type="component" value="Unassembled WGS sequence"/>
</dbReference>
<evidence type="ECO:0000313" key="1">
    <source>
        <dbReference type="EMBL" id="KAL0941713.1"/>
    </source>
</evidence>
<organism evidence="1 2">
    <name type="scientific">Colletotrichum truncatum</name>
    <name type="common">Anthracnose fungus</name>
    <name type="synonym">Colletotrichum capsici</name>
    <dbReference type="NCBI Taxonomy" id="5467"/>
    <lineage>
        <taxon>Eukaryota</taxon>
        <taxon>Fungi</taxon>
        <taxon>Dikarya</taxon>
        <taxon>Ascomycota</taxon>
        <taxon>Pezizomycotina</taxon>
        <taxon>Sordariomycetes</taxon>
        <taxon>Hypocreomycetidae</taxon>
        <taxon>Glomerellales</taxon>
        <taxon>Glomerellaceae</taxon>
        <taxon>Colletotrichum</taxon>
        <taxon>Colletotrichum truncatum species complex</taxon>
    </lineage>
</organism>
<dbReference type="EMBL" id="VUJX02000002">
    <property type="protein sequence ID" value="KAL0941713.1"/>
    <property type="molecule type" value="Genomic_DNA"/>
</dbReference>
<gene>
    <name evidence="1" type="ORF">CTRU02_204476</name>
</gene>